<dbReference type="PRINTS" id="PR01415">
    <property type="entry name" value="ANKYRIN"/>
</dbReference>
<feature type="region of interest" description="Disordered" evidence="4">
    <location>
        <begin position="228"/>
        <end position="256"/>
    </location>
</feature>
<evidence type="ECO:0000313" key="6">
    <source>
        <dbReference type="EMBL" id="KAF7940153.1"/>
    </source>
</evidence>
<keyword evidence="1" id="KW-0677">Repeat</keyword>
<proteinExistence type="predicted"/>
<dbReference type="PANTHER" id="PTHR24198:SF165">
    <property type="entry name" value="ANKYRIN REPEAT-CONTAINING PROTEIN-RELATED"/>
    <property type="match status" value="1"/>
</dbReference>
<gene>
    <name evidence="6" type="ORF">EAE98_000280</name>
</gene>
<feature type="domain" description="GPI inositol-deacylase winged helix" evidence="5">
    <location>
        <begin position="24"/>
        <end position="122"/>
    </location>
</feature>
<sequence>MPLGIGDAYEREVEKIIKNPRIEERNEAIMILRWVLFAVRPLQVKQLAEALIVSDDKVSERYPEEYLPDNWKESFVDVDYVQEIILRPCGSLLQLRSGKEDEILANKTVHFVHFSVKEYLSSLTNESVIGRALGLLDTRTEELRLPRICLRYLTLNVFEEMSASSDNTTYPFLEYAAWAWFFHGFDRNFAPPNKFGHLTKRVFKPSSSSWRICGTFLENEFDDSAESKSAQENLHFEDHPGESGAGSTEDSWIDDETIDDGSTGDLSVSQSSFHEVQNPAYYASLLGLQDVITWLEEQGIDCSCEGGRFGYPLQAAVVRKQKELIIHFLSRGIDPSQKGGLYACAIIAAAAVSTSEILNILLDKGANVMAKDAQGWTALHHAARRGNVDIVHILINHPECDKDAVTTGNTPKTALSLACEYGNEDVASALLNQGATGLQTALPQNGDMPLHYAITYGHHKLACRLLDAGALFETKTRTGMTPLLIAIIENAPKVVKKLLEKNARVDLIYEDWTMLQYASSGADPEIVKLLIASGADVNQCGGNIQSEASSLLIATSRNRTDVISILLEHGAATERAAYFAVLYGHESAMSLLKHCLIYP</sequence>
<dbReference type="InterPro" id="IPR054471">
    <property type="entry name" value="GPIID_WHD"/>
</dbReference>
<keyword evidence="7" id="KW-1185">Reference proteome</keyword>
<dbReference type="PANTHER" id="PTHR24198">
    <property type="entry name" value="ANKYRIN REPEAT AND PROTEIN KINASE DOMAIN-CONTAINING PROTEIN"/>
    <property type="match status" value="1"/>
</dbReference>
<accession>A0ABQ7J287</accession>
<name>A0ABQ7J287_9HELO</name>
<dbReference type="InterPro" id="IPR002110">
    <property type="entry name" value="Ankyrin_rpt"/>
</dbReference>
<dbReference type="RefSeq" id="XP_038815575.1">
    <property type="nucleotide sequence ID" value="XM_038947898.1"/>
</dbReference>
<dbReference type="Pfam" id="PF12796">
    <property type="entry name" value="Ank_2"/>
    <property type="match status" value="3"/>
</dbReference>
<feature type="repeat" description="ANK" evidence="3">
    <location>
        <begin position="510"/>
        <end position="542"/>
    </location>
</feature>
<dbReference type="GeneID" id="62227055"/>
<evidence type="ECO:0000313" key="7">
    <source>
        <dbReference type="Proteomes" id="UP000783213"/>
    </source>
</evidence>
<feature type="repeat" description="ANK" evidence="3">
    <location>
        <begin position="478"/>
        <end position="510"/>
    </location>
</feature>
<keyword evidence="2 3" id="KW-0040">ANK repeat</keyword>
<dbReference type="PROSITE" id="PS50297">
    <property type="entry name" value="ANK_REP_REGION"/>
    <property type="match status" value="4"/>
</dbReference>
<evidence type="ECO:0000256" key="1">
    <source>
        <dbReference type="ARBA" id="ARBA00022737"/>
    </source>
</evidence>
<dbReference type="SUPFAM" id="SSF48403">
    <property type="entry name" value="Ankyrin repeat"/>
    <property type="match status" value="1"/>
</dbReference>
<organism evidence="6 7">
    <name type="scientific">Botrytis deweyae</name>
    <dbReference type="NCBI Taxonomy" id="2478750"/>
    <lineage>
        <taxon>Eukaryota</taxon>
        <taxon>Fungi</taxon>
        <taxon>Dikarya</taxon>
        <taxon>Ascomycota</taxon>
        <taxon>Pezizomycotina</taxon>
        <taxon>Leotiomycetes</taxon>
        <taxon>Helotiales</taxon>
        <taxon>Sclerotiniaceae</taxon>
        <taxon>Botrytis</taxon>
    </lineage>
</organism>
<dbReference type="Proteomes" id="UP000783213">
    <property type="component" value="Unassembled WGS sequence"/>
</dbReference>
<evidence type="ECO:0000256" key="3">
    <source>
        <dbReference type="PROSITE-ProRule" id="PRU00023"/>
    </source>
</evidence>
<evidence type="ECO:0000256" key="4">
    <source>
        <dbReference type="SAM" id="MobiDB-lite"/>
    </source>
</evidence>
<evidence type="ECO:0000259" key="5">
    <source>
        <dbReference type="Pfam" id="PF22939"/>
    </source>
</evidence>
<evidence type="ECO:0000256" key="2">
    <source>
        <dbReference type="ARBA" id="ARBA00023043"/>
    </source>
</evidence>
<dbReference type="EMBL" id="RCSX01000001">
    <property type="protein sequence ID" value="KAF7940153.1"/>
    <property type="molecule type" value="Genomic_DNA"/>
</dbReference>
<dbReference type="InterPro" id="IPR036770">
    <property type="entry name" value="Ankyrin_rpt-contain_sf"/>
</dbReference>
<dbReference type="Pfam" id="PF22939">
    <property type="entry name" value="WHD_GPIID"/>
    <property type="match status" value="1"/>
</dbReference>
<protein>
    <recommendedName>
        <fullName evidence="5">GPI inositol-deacylase winged helix domain-containing protein</fullName>
    </recommendedName>
</protein>
<feature type="repeat" description="ANK" evidence="3">
    <location>
        <begin position="374"/>
        <end position="397"/>
    </location>
</feature>
<dbReference type="Gene3D" id="1.25.40.20">
    <property type="entry name" value="Ankyrin repeat-containing domain"/>
    <property type="match status" value="2"/>
</dbReference>
<dbReference type="PROSITE" id="PS50088">
    <property type="entry name" value="ANK_REPEAT"/>
    <property type="match status" value="4"/>
</dbReference>
<reference evidence="6 7" key="1">
    <citation type="journal article" date="2020" name="Genome Biol. Evol.">
        <title>Comparative genomics of Sclerotiniaceae.</title>
        <authorList>
            <person name="Valero Jimenez C.A."/>
            <person name="Steentjes M."/>
            <person name="Scholten O.E."/>
            <person name="Van Kan J.A.L."/>
        </authorList>
    </citation>
    <scope>NUCLEOTIDE SEQUENCE [LARGE SCALE GENOMIC DNA]</scope>
    <source>
        <strain evidence="6 7">B1</strain>
    </source>
</reference>
<comment type="caution">
    <text evidence="6">The sequence shown here is derived from an EMBL/GenBank/DDBJ whole genome shotgun (WGS) entry which is preliminary data.</text>
</comment>
<dbReference type="SMART" id="SM00248">
    <property type="entry name" value="ANK"/>
    <property type="match status" value="8"/>
</dbReference>
<feature type="repeat" description="ANK" evidence="3">
    <location>
        <begin position="445"/>
        <end position="477"/>
    </location>
</feature>